<dbReference type="SUPFAM" id="SSF48239">
    <property type="entry name" value="Terpenoid cyclases/Protein prenyltransferases"/>
    <property type="match status" value="1"/>
</dbReference>
<dbReference type="RefSeq" id="WP_345321303.1">
    <property type="nucleotide sequence ID" value="NZ_BAABGA010000022.1"/>
</dbReference>
<keyword evidence="2" id="KW-0732">Signal</keyword>
<dbReference type="Gene3D" id="2.60.40.1930">
    <property type="match status" value="1"/>
</dbReference>
<evidence type="ECO:0000259" key="5">
    <source>
        <dbReference type="SMART" id="SM01360"/>
    </source>
</evidence>
<dbReference type="Gene3D" id="1.50.10.20">
    <property type="match status" value="1"/>
</dbReference>
<dbReference type="InterPro" id="IPR001599">
    <property type="entry name" value="Macroglobln_a2"/>
</dbReference>
<dbReference type="Gene3D" id="2.60.40.690">
    <property type="entry name" value="Alpha-macroglobulin, receptor-binding domain"/>
    <property type="match status" value="1"/>
</dbReference>
<protein>
    <recommendedName>
        <fullName evidence="5">Alpha-2-macroglobulin domain-containing protein</fullName>
    </recommendedName>
</protein>
<dbReference type="Pfam" id="PF00207">
    <property type="entry name" value="A2M"/>
    <property type="match status" value="1"/>
</dbReference>
<evidence type="ECO:0000256" key="3">
    <source>
        <dbReference type="ARBA" id="ARBA00022966"/>
    </source>
</evidence>
<evidence type="ECO:0000256" key="1">
    <source>
        <dbReference type="ARBA" id="ARBA00010556"/>
    </source>
</evidence>
<evidence type="ECO:0000313" key="6">
    <source>
        <dbReference type="EMBL" id="GAA4451090.1"/>
    </source>
</evidence>
<dbReference type="InterPro" id="IPR050473">
    <property type="entry name" value="A2M/Complement_sys"/>
</dbReference>
<dbReference type="Pfam" id="PF01835">
    <property type="entry name" value="MG2"/>
    <property type="match status" value="1"/>
</dbReference>
<dbReference type="EMBL" id="BAABGA010000022">
    <property type="protein sequence ID" value="GAA4451090.1"/>
    <property type="molecule type" value="Genomic_DNA"/>
</dbReference>
<comment type="caution">
    <text evidence="6">The sequence shown here is derived from an EMBL/GenBank/DDBJ whole genome shotgun (WGS) entry which is preliminary data.</text>
</comment>
<dbReference type="InterPro" id="IPR011625">
    <property type="entry name" value="A2M_N_BRD"/>
</dbReference>
<dbReference type="SUPFAM" id="SSF49410">
    <property type="entry name" value="Alpha-macroglobulin receptor domain"/>
    <property type="match status" value="1"/>
</dbReference>
<keyword evidence="4" id="KW-1133">Transmembrane helix</keyword>
<dbReference type="SMART" id="SM01360">
    <property type="entry name" value="A2M"/>
    <property type="match status" value="1"/>
</dbReference>
<keyword evidence="4" id="KW-0472">Membrane</keyword>
<dbReference type="InterPro" id="IPR036595">
    <property type="entry name" value="A-macroglobulin_rcpt-bd_sf"/>
</dbReference>
<dbReference type="CDD" id="cd02891">
    <property type="entry name" value="A2M_like"/>
    <property type="match status" value="1"/>
</dbReference>
<evidence type="ECO:0000256" key="2">
    <source>
        <dbReference type="ARBA" id="ARBA00022729"/>
    </source>
</evidence>
<comment type="similarity">
    <text evidence="1">Belongs to the protease inhibitor I39 (alpha-2-macroglobulin) family. Bacterial alpha-2-macroglobulin subfamily.</text>
</comment>
<dbReference type="PANTHER" id="PTHR11412">
    <property type="entry name" value="MACROGLOBULIN / COMPLEMENT"/>
    <property type="match status" value="1"/>
</dbReference>
<evidence type="ECO:0000256" key="4">
    <source>
        <dbReference type="SAM" id="Phobius"/>
    </source>
</evidence>
<dbReference type="InterPro" id="IPR002890">
    <property type="entry name" value="MG2"/>
</dbReference>
<dbReference type="SMART" id="SM01419">
    <property type="entry name" value="Thiol-ester_cl"/>
    <property type="match status" value="1"/>
</dbReference>
<feature type="transmembrane region" description="Helical" evidence="4">
    <location>
        <begin position="785"/>
        <end position="807"/>
    </location>
</feature>
<keyword evidence="3" id="KW-0882">Thioester bond</keyword>
<keyword evidence="4" id="KW-0812">Transmembrane</keyword>
<dbReference type="Pfam" id="PF07678">
    <property type="entry name" value="TED_complement"/>
    <property type="match status" value="1"/>
</dbReference>
<feature type="transmembrane region" description="Helical" evidence="4">
    <location>
        <begin position="99"/>
        <end position="121"/>
    </location>
</feature>
<reference evidence="7" key="1">
    <citation type="journal article" date="2019" name="Int. J. Syst. Evol. Microbiol.">
        <title>The Global Catalogue of Microorganisms (GCM) 10K type strain sequencing project: providing services to taxonomists for standard genome sequencing and annotation.</title>
        <authorList>
            <consortium name="The Broad Institute Genomics Platform"/>
            <consortium name="The Broad Institute Genome Sequencing Center for Infectious Disease"/>
            <person name="Wu L."/>
            <person name="Ma J."/>
        </authorList>
    </citation>
    <scope>NUCLEOTIDE SEQUENCE [LARGE SCALE GENOMIC DNA]</scope>
    <source>
        <strain evidence="7">JCM 17759</strain>
    </source>
</reference>
<keyword evidence="7" id="KW-1185">Reference proteome</keyword>
<dbReference type="Pfam" id="PF07703">
    <property type="entry name" value="A2M_BRD"/>
    <property type="match status" value="1"/>
</dbReference>
<proteinExistence type="inferred from homology"/>
<evidence type="ECO:0000313" key="7">
    <source>
        <dbReference type="Proteomes" id="UP001500840"/>
    </source>
</evidence>
<dbReference type="Proteomes" id="UP001500840">
    <property type="component" value="Unassembled WGS sequence"/>
</dbReference>
<accession>A0ABP8MKR3</accession>
<gene>
    <name evidence="6" type="ORF">GCM10023156_18250</name>
</gene>
<dbReference type="PANTHER" id="PTHR11412:SF136">
    <property type="entry name" value="CD109 ANTIGEN"/>
    <property type="match status" value="1"/>
</dbReference>
<dbReference type="InterPro" id="IPR008930">
    <property type="entry name" value="Terpenoid_cyclase/PrenylTrfase"/>
</dbReference>
<organism evidence="6 7">
    <name type="scientific">Novipirellula rosea</name>
    <dbReference type="NCBI Taxonomy" id="1031540"/>
    <lineage>
        <taxon>Bacteria</taxon>
        <taxon>Pseudomonadati</taxon>
        <taxon>Planctomycetota</taxon>
        <taxon>Planctomycetia</taxon>
        <taxon>Pirellulales</taxon>
        <taxon>Pirellulaceae</taxon>
        <taxon>Novipirellula</taxon>
    </lineage>
</organism>
<dbReference type="InterPro" id="IPR011626">
    <property type="entry name" value="Alpha-macroglobulin_TED"/>
</dbReference>
<sequence>MNTNQNNQYQDKDELRQALLELHYDLLDESEATALRTAIVSDADVAAEWANTLKLASDIADAAKLPIQPEPTALAAVLVDDELQGPRLAPSAQVSKSSVWVAPTLLAGLAALLAFFVVGWWQFSELPVKPIAAVRIEAKVLDRANASNEFLVKTTKLDGSVSSVSGFQVTPAMLSFSVLARNVTLFSGVAETDHLGVGKIVLPDDLVIPSEAQLRVEATSANGIRSESSVMVPLEPTRCLTYLTVDRPVYRPGETVYFRSLTLQRTSFRPKVDVPIRYELIDPSGAAVAGMFSEGLTERAVGNGAFTIPQSAPGGSYTLVAKSLDGFFPEERREFQVRAYRVPRFKKELEFSQRSYGPGDTVEADFKAERAEGGMLANTSVAIVAKVDDEVIFEEVAETTDSGTYSISFKLPTDIRKGAGQLAVVIDDGGTQETKVKTIPIQLGRVDVEFYPEGGYLVDGLRNRVYFVARNSLGEPIDIKGEVQTRDGHQAATLETTRDGMGRFEFVPKRGERYSLRVSSPIDVHNLVRLPAVVKELPVIDTGVGVFDAGEPITMQVRSTVQRSVLVRAVCRGQLVNEQTVTLTPGTNSMSIPVGKRTSGVVRVTVLDTNKTPALPLVERLVFCRQQHQLQVEIVESAEGLDRSPGESTRLTLQVRDETGEPTPAVLGVAVVDDAALRLDDTERPNLRTHFLLTSEIQKPEDLEHANFYLSDSDEAAESVDLLLGTQGWRRFVSGSSDQPNVDYREQLVRLLELDGDRLSATQASFQTNGHQAQQWTRYREAVSAAWRLVLFQMRILMAMIVLLWMISIAVRMRRASSARFASLLLLATATLFIYGCGVPEYSERASVSADAATVEEAPAKTSAPNEGKNAAEGMFMDDFAMDGMEMERMGMDMPAVAPAVQSGFVQSRRDNLNNNAMDNQAMSMGGGGFGGKYRHEFDQSRAMFETESLTADDLKRLLAARGLDADSLASQLLDELRFPVRQYAHRHVVGDPEIREDFAETLYWQPLLITDSEGRASIRFDLSDSVTTFRVSVDAHATSGRIGSFAGAVTSRLPFQMEPKMPLEVTTGDRIDLPVAVINATKAEMNVGMSIETDSALQPLGETSRTLSLAAGERRRELMSINVLAGSAEQDAMVEIRGSTESLQDSIRRKLHIAPAGYPVNVSIAGRLSDQAAVPLSIPADFVDGSLAVAVRAYPSPVADVMSGIDSILREPHGCFEQTSATNYPNTMALLYLQKSESANPEFAQRAMGMLERGYGKLTSFECEKRGYEWFGNDPGHEALSAFGLMQFNDMTKVMVVSEEMITRTRVWLMSRRDGKGGFKRNPRHLHVWSVEQQIVNAYVLWALSEADVAAGQSRRTANELKAELDQLARVAESSNDPYLISLSAATLMNVNRTKEGRKLLDRLTQLQQEDGHLEGATTVVSSGGLSKKMETTALALLAWSKAAKYESNADGAAKWIRANRTGNGGFGSTQATVLALKALITHSNQQDVSAAGAVLSVLLDGKVIGQTQIPQDIRSGSAVEIAGLGQSIAAKLSESDSVELTLQADGVKNLSYTVDVSYNATTPESDDACPVKVTTKLAGQSDKDGNVAAGDSLTVKASLVNTTNEGQPMTVAIVGLPGGLEPQIERLDELKKAGRFDYYELNGREVIFYWRTIEPDAVKEIEFGVTAAIPGKYTGPASRAYLYYTAEQKQWTEPMVIEIR</sequence>
<name>A0ABP8MKR3_9BACT</name>
<feature type="domain" description="Alpha-2-macroglobulin" evidence="5">
    <location>
        <begin position="1002"/>
        <end position="1092"/>
    </location>
</feature>
<feature type="transmembrane region" description="Helical" evidence="4">
    <location>
        <begin position="819"/>
        <end position="836"/>
    </location>
</feature>
<dbReference type="InterPro" id="IPR047565">
    <property type="entry name" value="Alpha-macroglob_thiol-ester_cl"/>
</dbReference>